<gene>
    <name evidence="1" type="ORF">OBO34_14825</name>
</gene>
<accession>A0A9J6QTJ7</accession>
<comment type="caution">
    <text evidence="1">The sequence shown here is derived from an EMBL/GenBank/DDBJ whole genome shotgun (WGS) entry which is preliminary data.</text>
</comment>
<keyword evidence="2" id="KW-1185">Reference proteome</keyword>
<organism evidence="1 2">
    <name type="scientific">Hominibacterium faecale</name>
    <dbReference type="NCBI Taxonomy" id="2839743"/>
    <lineage>
        <taxon>Bacteria</taxon>
        <taxon>Bacillati</taxon>
        <taxon>Bacillota</taxon>
        <taxon>Clostridia</taxon>
        <taxon>Peptostreptococcales</taxon>
        <taxon>Anaerovoracaceae</taxon>
        <taxon>Hominibacterium</taxon>
    </lineage>
</organism>
<evidence type="ECO:0000313" key="2">
    <source>
        <dbReference type="Proteomes" id="UP001065549"/>
    </source>
</evidence>
<dbReference type="EMBL" id="JAOSHN010000006">
    <property type="protein sequence ID" value="MCU7379618.1"/>
    <property type="molecule type" value="Genomic_DNA"/>
</dbReference>
<protein>
    <submittedName>
        <fullName evidence="1">Nucleic acid-binding protein</fullName>
    </submittedName>
</protein>
<dbReference type="RefSeq" id="WP_148397615.1">
    <property type="nucleotide sequence ID" value="NZ_JAJAGH010000009.1"/>
</dbReference>
<evidence type="ECO:0000313" key="1">
    <source>
        <dbReference type="EMBL" id="MCU7379618.1"/>
    </source>
</evidence>
<name>A0A9J6QTJ7_9FIRM</name>
<proteinExistence type="predicted"/>
<dbReference type="AlphaFoldDB" id="A0A9J6QTJ7"/>
<reference evidence="1" key="1">
    <citation type="submission" date="2022-09" db="EMBL/GenBank/DDBJ databases">
        <title>Culturomic study of gut microbiota in children with autism spectrum disorder.</title>
        <authorList>
            <person name="Efimov B.A."/>
            <person name="Chaplin A.V."/>
            <person name="Sokolova S.R."/>
            <person name="Pikina A.P."/>
            <person name="Korzhanova M."/>
            <person name="Belova V."/>
            <person name="Korostin D."/>
        </authorList>
    </citation>
    <scope>NUCLEOTIDE SEQUENCE</scope>
    <source>
        <strain evidence="1">ASD5510</strain>
    </source>
</reference>
<dbReference type="Proteomes" id="UP001065549">
    <property type="component" value="Unassembled WGS sequence"/>
</dbReference>
<sequence length="64" mass="7270">MRKCLRCGKEMIEGYSIREDSEAAEIQLVESEELLAKRIRPKVAVCPGCGEVSVYIENIEKLQK</sequence>